<feature type="transmembrane region" description="Helical" evidence="8">
    <location>
        <begin position="75"/>
        <end position="95"/>
    </location>
</feature>
<evidence type="ECO:0000256" key="7">
    <source>
        <dbReference type="PROSITE-ProRule" id="PRU00175"/>
    </source>
</evidence>
<dbReference type="GO" id="GO:0061630">
    <property type="term" value="F:ubiquitin protein ligase activity"/>
    <property type="evidence" value="ECO:0007669"/>
    <property type="project" value="UniProtKB-EC"/>
</dbReference>
<keyword evidence="8" id="KW-0812">Transmembrane</keyword>
<keyword evidence="3" id="KW-0479">Metal-binding</keyword>
<dbReference type="SMART" id="SM00184">
    <property type="entry name" value="RING"/>
    <property type="match status" value="1"/>
</dbReference>
<sequence>MCQVPRANTINLPRNLRSWRQGTEKQEIRTRIASHTLTESITMLNMYPRHQLQLQASSIDNGDENVDDSGYNRPFYAIVVLCVSIFLFCVLAASVSVWKAFASAALAALLLGAAGCFAPKVWFRPSGGQSRGAGAELQAVVTVTAGAARPGYPCAQVDAPPAFAFRCPLEAGGGGGEATSSSVVCPVCLEDVRGGERVRQVPACRHVFHVGCIDMWLHSHRTCPMCRCVVSPPFQAAMPKAAAESGGGATGVVS</sequence>
<evidence type="ECO:0000256" key="6">
    <source>
        <dbReference type="ARBA" id="ARBA00024209"/>
    </source>
</evidence>
<dbReference type="AlphaFoldDB" id="A0A8T0X2W6"/>
<keyword evidence="5" id="KW-0862">Zinc</keyword>
<name>A0A8T0X2W6_PANVG</name>
<evidence type="ECO:0000256" key="8">
    <source>
        <dbReference type="SAM" id="Phobius"/>
    </source>
</evidence>
<evidence type="ECO:0000313" key="10">
    <source>
        <dbReference type="EMBL" id="KAG2649869.1"/>
    </source>
</evidence>
<dbReference type="Proteomes" id="UP000823388">
    <property type="component" value="Chromosome 1N"/>
</dbReference>
<evidence type="ECO:0000256" key="5">
    <source>
        <dbReference type="ARBA" id="ARBA00022833"/>
    </source>
</evidence>
<proteinExistence type="inferred from homology"/>
<dbReference type="SUPFAM" id="SSF57850">
    <property type="entry name" value="RING/U-box"/>
    <property type="match status" value="1"/>
</dbReference>
<dbReference type="FunFam" id="3.30.40.10:FF:000672">
    <property type="entry name" value="E3 ubiquitin-protein ligase ATL41"/>
    <property type="match status" value="1"/>
</dbReference>
<evidence type="ECO:0000256" key="2">
    <source>
        <dbReference type="ARBA" id="ARBA00012483"/>
    </source>
</evidence>
<dbReference type="InterPro" id="IPR013083">
    <property type="entry name" value="Znf_RING/FYVE/PHD"/>
</dbReference>
<feature type="domain" description="RING-type" evidence="9">
    <location>
        <begin position="185"/>
        <end position="227"/>
    </location>
</feature>
<dbReference type="InterPro" id="IPR001841">
    <property type="entry name" value="Znf_RING"/>
</dbReference>
<evidence type="ECO:0000256" key="3">
    <source>
        <dbReference type="ARBA" id="ARBA00022723"/>
    </source>
</evidence>
<dbReference type="Gene3D" id="3.30.40.10">
    <property type="entry name" value="Zinc/RING finger domain, C3HC4 (zinc finger)"/>
    <property type="match status" value="1"/>
</dbReference>
<reference evidence="10" key="1">
    <citation type="submission" date="2020-05" db="EMBL/GenBank/DDBJ databases">
        <title>WGS assembly of Panicum virgatum.</title>
        <authorList>
            <person name="Lovell J.T."/>
            <person name="Jenkins J."/>
            <person name="Shu S."/>
            <person name="Juenger T.E."/>
            <person name="Schmutz J."/>
        </authorList>
    </citation>
    <scope>NUCLEOTIDE SEQUENCE</scope>
    <source>
        <strain evidence="10">AP13</strain>
    </source>
</reference>
<accession>A0A8T0X2W6</accession>
<protein>
    <recommendedName>
        <fullName evidence="2">RING-type E3 ubiquitin transferase</fullName>
        <ecNumber evidence="2">2.3.2.27</ecNumber>
    </recommendedName>
</protein>
<keyword evidence="8" id="KW-1133">Transmembrane helix</keyword>
<dbReference type="PANTHER" id="PTHR14155:SF628">
    <property type="entry name" value="RING-TYPE DOMAIN-CONTAINING PROTEIN"/>
    <property type="match status" value="1"/>
</dbReference>
<dbReference type="EC" id="2.3.2.27" evidence="2"/>
<keyword evidence="8" id="KW-0472">Membrane</keyword>
<dbReference type="EMBL" id="CM029038">
    <property type="protein sequence ID" value="KAG2649869.1"/>
    <property type="molecule type" value="Genomic_DNA"/>
</dbReference>
<evidence type="ECO:0000256" key="4">
    <source>
        <dbReference type="ARBA" id="ARBA00022771"/>
    </source>
</evidence>
<dbReference type="PROSITE" id="PS50089">
    <property type="entry name" value="ZF_RING_2"/>
    <property type="match status" value="1"/>
</dbReference>
<dbReference type="InterPro" id="IPR053238">
    <property type="entry name" value="RING-H2_zinc_finger"/>
</dbReference>
<comment type="catalytic activity">
    <reaction evidence="1">
        <text>S-ubiquitinyl-[E2 ubiquitin-conjugating enzyme]-L-cysteine + [acceptor protein]-L-lysine = [E2 ubiquitin-conjugating enzyme]-L-cysteine + N(6)-ubiquitinyl-[acceptor protein]-L-lysine.</text>
        <dbReference type="EC" id="2.3.2.27"/>
    </reaction>
</comment>
<comment type="caution">
    <text evidence="10">The sequence shown here is derived from an EMBL/GenBank/DDBJ whole genome shotgun (WGS) entry which is preliminary data.</text>
</comment>
<dbReference type="Pfam" id="PF13639">
    <property type="entry name" value="zf-RING_2"/>
    <property type="match status" value="1"/>
</dbReference>
<organism evidence="10 11">
    <name type="scientific">Panicum virgatum</name>
    <name type="common">Blackwell switchgrass</name>
    <dbReference type="NCBI Taxonomy" id="38727"/>
    <lineage>
        <taxon>Eukaryota</taxon>
        <taxon>Viridiplantae</taxon>
        <taxon>Streptophyta</taxon>
        <taxon>Embryophyta</taxon>
        <taxon>Tracheophyta</taxon>
        <taxon>Spermatophyta</taxon>
        <taxon>Magnoliopsida</taxon>
        <taxon>Liliopsida</taxon>
        <taxon>Poales</taxon>
        <taxon>Poaceae</taxon>
        <taxon>PACMAD clade</taxon>
        <taxon>Panicoideae</taxon>
        <taxon>Panicodae</taxon>
        <taxon>Paniceae</taxon>
        <taxon>Panicinae</taxon>
        <taxon>Panicum</taxon>
        <taxon>Panicum sect. Hiantes</taxon>
    </lineage>
</organism>
<dbReference type="CDD" id="cd16461">
    <property type="entry name" value="RING-H2_EL5-like"/>
    <property type="match status" value="1"/>
</dbReference>
<keyword evidence="11" id="KW-1185">Reference proteome</keyword>
<gene>
    <name evidence="10" type="ORF">PVAP13_1NG136100</name>
</gene>
<evidence type="ECO:0000259" key="9">
    <source>
        <dbReference type="PROSITE" id="PS50089"/>
    </source>
</evidence>
<keyword evidence="4 7" id="KW-0863">Zinc-finger</keyword>
<feature type="transmembrane region" description="Helical" evidence="8">
    <location>
        <begin position="101"/>
        <end position="123"/>
    </location>
</feature>
<evidence type="ECO:0000313" key="11">
    <source>
        <dbReference type="Proteomes" id="UP000823388"/>
    </source>
</evidence>
<dbReference type="PANTHER" id="PTHR14155">
    <property type="entry name" value="RING FINGER DOMAIN-CONTAINING"/>
    <property type="match status" value="1"/>
</dbReference>
<evidence type="ECO:0000256" key="1">
    <source>
        <dbReference type="ARBA" id="ARBA00000900"/>
    </source>
</evidence>
<dbReference type="GO" id="GO:0008270">
    <property type="term" value="F:zinc ion binding"/>
    <property type="evidence" value="ECO:0007669"/>
    <property type="project" value="UniProtKB-KW"/>
</dbReference>
<comment type="similarity">
    <text evidence="6">Belongs to the RING-type zinc finger family. ATL subfamily.</text>
</comment>